<keyword evidence="1" id="KW-1133">Transmembrane helix</keyword>
<protein>
    <submittedName>
        <fullName evidence="2">Unannotated protein</fullName>
    </submittedName>
</protein>
<sequence length="400" mass="44861">MKFASFTVKSAVALGLLAALLSFAKFQHCRETNWAQPDEYVHACYSDLSALFDSRGLSTHTWPFSSVTNSVEYPPGTAMVMWATSFLVGDSDNSIRNYFDINALFIALLFLATVVLIAKMKPKLWFLLPLSPAVVASLYINWDLWAVISAVAAIYFFDQRRYIPSALLLGLSIATKFFPIVLLVPILIIFIRRFAISALLKYFAITLSTWAVINIPFAVTTPQGWYRFFELNAARPADWGSLWIGIHIFGVKLSNVSTNSFILFAIGALAYAIYLLRIERIPSLAQCAFVIVAIFTAASKVYSPQYILWLTPLAILALQNARDRTAYWIWQGSELIYHFAIWQYLALFTGSRFGLSSHWYAASIFVRLGALAWFCASLMRKSTPPDVPQQPQFPTTAVSG</sequence>
<evidence type="ECO:0000256" key="1">
    <source>
        <dbReference type="SAM" id="Phobius"/>
    </source>
</evidence>
<gene>
    <name evidence="2" type="ORF">UFOPK1778_00030</name>
    <name evidence="3" type="ORF">UFOPK2689_00758</name>
</gene>
<dbReference type="EMBL" id="CAEZYL010000040">
    <property type="protein sequence ID" value="CAB4723786.1"/>
    <property type="molecule type" value="Genomic_DNA"/>
</dbReference>
<feature type="transmembrane region" description="Helical" evidence="1">
    <location>
        <begin position="130"/>
        <end position="157"/>
    </location>
</feature>
<reference evidence="2" key="1">
    <citation type="submission" date="2020-05" db="EMBL/GenBank/DDBJ databases">
        <authorList>
            <person name="Chiriac C."/>
            <person name="Salcher M."/>
            <person name="Ghai R."/>
            <person name="Kavagutti S V."/>
        </authorList>
    </citation>
    <scope>NUCLEOTIDE SEQUENCE</scope>
</reference>
<feature type="transmembrane region" description="Helical" evidence="1">
    <location>
        <begin position="335"/>
        <end position="353"/>
    </location>
</feature>
<dbReference type="AlphaFoldDB" id="A0A6J6F0P0"/>
<proteinExistence type="predicted"/>
<feature type="transmembrane region" description="Helical" evidence="1">
    <location>
        <begin position="163"/>
        <end position="191"/>
    </location>
</feature>
<dbReference type="EMBL" id="CAEZUD010000001">
    <property type="protein sequence ID" value="CAB4581847.1"/>
    <property type="molecule type" value="Genomic_DNA"/>
</dbReference>
<feature type="transmembrane region" description="Helical" evidence="1">
    <location>
        <begin position="283"/>
        <end position="300"/>
    </location>
</feature>
<evidence type="ECO:0000313" key="2">
    <source>
        <dbReference type="EMBL" id="CAB4581847.1"/>
    </source>
</evidence>
<evidence type="ECO:0000313" key="3">
    <source>
        <dbReference type="EMBL" id="CAB4723786.1"/>
    </source>
</evidence>
<accession>A0A6J6F0P0</accession>
<keyword evidence="1" id="KW-0472">Membrane</keyword>
<organism evidence="2">
    <name type="scientific">freshwater metagenome</name>
    <dbReference type="NCBI Taxonomy" id="449393"/>
    <lineage>
        <taxon>unclassified sequences</taxon>
        <taxon>metagenomes</taxon>
        <taxon>ecological metagenomes</taxon>
    </lineage>
</organism>
<feature type="transmembrane region" description="Helical" evidence="1">
    <location>
        <begin position="359"/>
        <end position="379"/>
    </location>
</feature>
<feature type="transmembrane region" description="Helical" evidence="1">
    <location>
        <begin position="198"/>
        <end position="219"/>
    </location>
</feature>
<feature type="transmembrane region" description="Helical" evidence="1">
    <location>
        <begin position="258"/>
        <end position="276"/>
    </location>
</feature>
<feature type="transmembrane region" description="Helical" evidence="1">
    <location>
        <begin position="101"/>
        <end position="118"/>
    </location>
</feature>
<keyword evidence="1" id="KW-0812">Transmembrane</keyword>
<name>A0A6J6F0P0_9ZZZZ</name>